<dbReference type="EMBL" id="BDQD01000147">
    <property type="protein sequence ID" value="GBH22712.1"/>
    <property type="molecule type" value="Genomic_RNA"/>
</dbReference>
<accession>A0A2V0RLM1</accession>
<comment type="caution">
    <text evidence="1">The sequence shown here is derived from an EMBL/GenBank/DDBJ whole genome shotgun (WGS) entry which is preliminary data.</text>
</comment>
<sequence>MSPAGLYAEPMSGGSAVPEEILSEQGVKEQTGDLAFQNMAATPGHHAQRRQASVSTDQICAVQAAVGCLADQIEALDVADGLIDAAINSKRAEQWSSIRAFRVLRATPRLLLDAINKVLRARRMERVFCALICRAQIGSDLFASSRAWNRMVEGTNQLIERPTLHYKGIPSALPGCHSPPLVVIGRKDLGWGFRWRYEELARKRYNVIFATENFGLLCFNLIPVPLEDKHARRSHLRNMAHHLPYMYMNRATQAQLRVQGHRQWSVSPGCSICQALRVLPTPWDRIVLHVPFGVRPSTGGLSSRLKARLKLIVAPCFIATACAARVSQGAFGVLKRPTSGLLAARHPFSLGAERSVILSGSPLVPVCETITLVGSSVRASGLYWLTWVYIPGSGWWTSIGTSLCGCYPRRKGDVLFRRPAHAIEYYTESPSPVGGTLPINCSHDHSATNRQCSPGRLVYGRAAFNCYVSWVISREEAQAAAQWVSEWDGCALLVDESQNPAAAASALQFMSRPVDMMLDRARALITAAPTVELPESIRLSSKHVMAIVTGDAAQPGYVATTEITILSSFKRRVVAFPVDD</sequence>
<name>A0A2V0RLM1_9ZZZZ</name>
<dbReference type="AlphaFoldDB" id="A0A2V0RLM1"/>
<organism evidence="1">
    <name type="scientific">viral metagenome</name>
    <dbReference type="NCBI Taxonomy" id="1070528"/>
    <lineage>
        <taxon>unclassified sequences</taxon>
        <taxon>metagenomes</taxon>
        <taxon>organismal metagenomes</taxon>
    </lineage>
</organism>
<protein>
    <submittedName>
        <fullName evidence="1">Uncharacterized protein</fullName>
    </submittedName>
</protein>
<proteinExistence type="predicted"/>
<evidence type="ECO:0000313" key="1">
    <source>
        <dbReference type="EMBL" id="GBH22712.1"/>
    </source>
</evidence>
<reference evidence="1" key="1">
    <citation type="submission" date="2017-04" db="EMBL/GenBank/DDBJ databases">
        <title>Unveiling RNA virosphere associated with marine microorganisms.</title>
        <authorList>
            <person name="Urayama S."/>
            <person name="Takaki Y."/>
            <person name="Nishi S."/>
            <person name="Yoshida Y."/>
            <person name="Deguchi S."/>
            <person name="Takai K."/>
            <person name="Nunoura T."/>
        </authorList>
    </citation>
    <scope>NUCLEOTIDE SEQUENCE</scope>
</reference>